<evidence type="ECO:0000256" key="1">
    <source>
        <dbReference type="ARBA" id="ARBA00006432"/>
    </source>
</evidence>
<name>A0A2U1JVH3_9BACI</name>
<dbReference type="Pfam" id="PF00501">
    <property type="entry name" value="AMP-binding"/>
    <property type="match status" value="1"/>
</dbReference>
<dbReference type="EMBL" id="QCZG01000031">
    <property type="protein sequence ID" value="PWA09210.1"/>
    <property type="molecule type" value="Genomic_DNA"/>
</dbReference>
<evidence type="ECO:0000259" key="3">
    <source>
        <dbReference type="Pfam" id="PF00501"/>
    </source>
</evidence>
<protein>
    <submittedName>
        <fullName evidence="5">AMP-dependent synthetase</fullName>
    </submittedName>
</protein>
<dbReference type="Proteomes" id="UP000245998">
    <property type="component" value="Unassembled WGS sequence"/>
</dbReference>
<dbReference type="InterPro" id="IPR020845">
    <property type="entry name" value="AMP-binding_CS"/>
</dbReference>
<feature type="domain" description="AMP-dependent synthetase/ligase" evidence="3">
    <location>
        <begin position="28"/>
        <end position="383"/>
    </location>
</feature>
<dbReference type="SUPFAM" id="SSF56801">
    <property type="entry name" value="Acetyl-CoA synthetase-like"/>
    <property type="match status" value="1"/>
</dbReference>
<feature type="domain" description="AMP-binding enzyme C-terminal" evidence="4">
    <location>
        <begin position="438"/>
        <end position="512"/>
    </location>
</feature>
<dbReference type="InterPro" id="IPR042099">
    <property type="entry name" value="ANL_N_sf"/>
</dbReference>
<reference evidence="5 6" key="1">
    <citation type="submission" date="2018-04" db="EMBL/GenBank/DDBJ databases">
        <title>Camelliibacillus theae gen. nov., sp. nov., isolated from Pu'er tea.</title>
        <authorList>
            <person name="Niu L."/>
        </authorList>
    </citation>
    <scope>NUCLEOTIDE SEQUENCE [LARGE SCALE GENOMIC DNA]</scope>
    <source>
        <strain evidence="5 6">T8</strain>
    </source>
</reference>
<proteinExistence type="inferred from homology"/>
<dbReference type="Gene3D" id="3.40.50.12780">
    <property type="entry name" value="N-terminal domain of ligase-like"/>
    <property type="match status" value="1"/>
</dbReference>
<dbReference type="InterPro" id="IPR045851">
    <property type="entry name" value="AMP-bd_C_sf"/>
</dbReference>
<dbReference type="PANTHER" id="PTHR43767">
    <property type="entry name" value="LONG-CHAIN-FATTY-ACID--COA LIGASE"/>
    <property type="match status" value="1"/>
</dbReference>
<dbReference type="InterPro" id="IPR050237">
    <property type="entry name" value="ATP-dep_AMP-bd_enzyme"/>
</dbReference>
<dbReference type="InterPro" id="IPR025110">
    <property type="entry name" value="AMP-bd_C"/>
</dbReference>
<dbReference type="PANTHER" id="PTHR43767:SF1">
    <property type="entry name" value="NONRIBOSOMAL PEPTIDE SYNTHASE PES1 (EUROFUNG)-RELATED"/>
    <property type="match status" value="1"/>
</dbReference>
<comment type="caution">
    <text evidence="5">The sequence shown here is derived from an EMBL/GenBank/DDBJ whole genome shotgun (WGS) entry which is preliminary data.</text>
</comment>
<keyword evidence="2" id="KW-0436">Ligase</keyword>
<gene>
    <name evidence="5" type="ORF">DCC39_13580</name>
</gene>
<accession>A0A2U1JVH3</accession>
<dbReference type="GO" id="GO:0016878">
    <property type="term" value="F:acid-thiol ligase activity"/>
    <property type="evidence" value="ECO:0007669"/>
    <property type="project" value="UniProtKB-ARBA"/>
</dbReference>
<dbReference type="Gene3D" id="3.30.300.30">
    <property type="match status" value="1"/>
</dbReference>
<dbReference type="OrthoDB" id="9778383at2"/>
<keyword evidence="6" id="KW-1185">Reference proteome</keyword>
<comment type="similarity">
    <text evidence="1">Belongs to the ATP-dependent AMP-binding enzyme family.</text>
</comment>
<evidence type="ECO:0000256" key="2">
    <source>
        <dbReference type="ARBA" id="ARBA00022598"/>
    </source>
</evidence>
<sequence length="523" mass="58944">MKELNLGGKKLATFDAVPAIITDLMAGHAKYTPNKLALIFEEKRISWEELNTRINKVANTLIKNGLKKGDKVAVFMSNMVESIEIMFGIIKAGGVLVPLSTMLEANTLLNMIHSADSQMLFISSDYEFLINEMKDKLRLSDHNIITVGLGSEKCMKFETFIANASSEEPNVTLEFNDDCIILYSSGTTGVPKGILHTHYSRFIFSIRLAISKGIDQRTKMLLTTPFYTNSTWAPMLPTLVTGGTIISMKKFDAAQFLKLSEKEKPTHSLMVPTQYYMVLNEKDFDSYDVSSYKRLISVASPLHKQMKLKIIEKFNCEFTELYGLTEGIGTILLPEDVLKKPDSVGIPTFGTDIRIIDEEGKELPKGEAGEIVGYGSVMMKGYYKLPDKTKEVMWIKDGKIFLKTGDMGKFDEDGFLYILGRKKDMIVSGGLNIYSADIENVLASHRDVSECAVIGIPHEKWGETPLAFATVKDESRVSHQELKNWLNERLNKYQRVQDVEIISDFPRNALGKILKRELRERYS</sequence>
<dbReference type="InterPro" id="IPR000873">
    <property type="entry name" value="AMP-dep_synth/lig_dom"/>
</dbReference>
<evidence type="ECO:0000313" key="6">
    <source>
        <dbReference type="Proteomes" id="UP000245998"/>
    </source>
</evidence>
<dbReference type="AlphaFoldDB" id="A0A2U1JVH3"/>
<evidence type="ECO:0000313" key="5">
    <source>
        <dbReference type="EMBL" id="PWA09210.1"/>
    </source>
</evidence>
<organism evidence="5 6">
    <name type="scientific">Pueribacillus theae</name>
    <dbReference type="NCBI Taxonomy" id="2171751"/>
    <lineage>
        <taxon>Bacteria</taxon>
        <taxon>Bacillati</taxon>
        <taxon>Bacillota</taxon>
        <taxon>Bacilli</taxon>
        <taxon>Bacillales</taxon>
        <taxon>Bacillaceae</taxon>
        <taxon>Pueribacillus</taxon>
    </lineage>
</organism>
<evidence type="ECO:0000259" key="4">
    <source>
        <dbReference type="Pfam" id="PF13193"/>
    </source>
</evidence>
<dbReference type="FunFam" id="3.30.300.30:FF:000008">
    <property type="entry name" value="2,3-dihydroxybenzoate-AMP ligase"/>
    <property type="match status" value="1"/>
</dbReference>
<dbReference type="PROSITE" id="PS00455">
    <property type="entry name" value="AMP_BINDING"/>
    <property type="match status" value="1"/>
</dbReference>
<dbReference type="Pfam" id="PF13193">
    <property type="entry name" value="AMP-binding_C"/>
    <property type="match status" value="1"/>
</dbReference>